<reference evidence="1" key="1">
    <citation type="journal article" date="2020" name="ISME J.">
        <title>Gammaproteobacteria mediating utilization of methyl-, sulfur- and petroleum organic compounds in deep ocean hydrothermal plumes.</title>
        <authorList>
            <person name="Zhou Z."/>
            <person name="Liu Y."/>
            <person name="Pan J."/>
            <person name="Cron B.R."/>
            <person name="Toner B.M."/>
            <person name="Anantharaman K."/>
            <person name="Breier J.A."/>
            <person name="Dick G.J."/>
            <person name="Li M."/>
        </authorList>
    </citation>
    <scope>NUCLEOTIDE SEQUENCE</scope>
    <source>
        <strain evidence="1">SZUA-1523</strain>
    </source>
</reference>
<evidence type="ECO:0000313" key="2">
    <source>
        <dbReference type="Proteomes" id="UP000600071"/>
    </source>
</evidence>
<name>A0A832ZTH7_9CREN</name>
<protein>
    <submittedName>
        <fullName evidence="1">Uncharacterized protein</fullName>
    </submittedName>
</protein>
<accession>A0A832ZTH7</accession>
<comment type="caution">
    <text evidence="1">The sequence shown here is derived from an EMBL/GenBank/DDBJ whole genome shotgun (WGS) entry which is preliminary data.</text>
</comment>
<dbReference type="EMBL" id="DQVR01000085">
    <property type="protein sequence ID" value="HIQ24158.1"/>
    <property type="molecule type" value="Genomic_DNA"/>
</dbReference>
<organism evidence="1 2">
    <name type="scientific">Pyrodictium delaneyi</name>
    <dbReference type="NCBI Taxonomy" id="1273541"/>
    <lineage>
        <taxon>Archaea</taxon>
        <taxon>Thermoproteota</taxon>
        <taxon>Thermoprotei</taxon>
        <taxon>Desulfurococcales</taxon>
        <taxon>Pyrodictiaceae</taxon>
        <taxon>Pyrodictium</taxon>
    </lineage>
</organism>
<gene>
    <name evidence="1" type="ORF">EYH50_03825</name>
</gene>
<dbReference type="Proteomes" id="UP000600071">
    <property type="component" value="Unassembled WGS sequence"/>
</dbReference>
<evidence type="ECO:0000313" key="1">
    <source>
        <dbReference type="EMBL" id="HIQ24158.1"/>
    </source>
</evidence>
<dbReference type="AlphaFoldDB" id="A0A832ZTH7"/>
<sequence length="155" mass="18131">MVMPFRYQPGYVRHTMLELLWAGLVHGSEDLGWPRGIQVPACEAAARAWKQETRHPWLRELATRIRGSRARGYRRFLLQYFHAMDRHLELLAERLEWQAWYTIGDSILGGAYIPVHEVLARLARGHGLEAEIKPLGERFRPGRKLYLLVLRHGLR</sequence>
<proteinExistence type="predicted"/>